<evidence type="ECO:0000313" key="1">
    <source>
        <dbReference type="EMBL" id="RQO91619.1"/>
    </source>
</evidence>
<sequence>MRECFILVCIVHLGSNLFNHFSSLNLSRRGLRGTVYKCYSP</sequence>
<accession>A0A3N7F3Y6</accession>
<evidence type="ECO:0000313" key="2">
    <source>
        <dbReference type="Proteomes" id="UP000006729"/>
    </source>
</evidence>
<name>A0A3N7F3Y6_POPTR</name>
<organism evidence="1 2">
    <name type="scientific">Populus trichocarpa</name>
    <name type="common">Western balsam poplar</name>
    <name type="synonym">Populus balsamifera subsp. trichocarpa</name>
    <dbReference type="NCBI Taxonomy" id="3694"/>
    <lineage>
        <taxon>Eukaryota</taxon>
        <taxon>Viridiplantae</taxon>
        <taxon>Streptophyta</taxon>
        <taxon>Embryophyta</taxon>
        <taxon>Tracheophyta</taxon>
        <taxon>Spermatophyta</taxon>
        <taxon>Magnoliopsida</taxon>
        <taxon>eudicotyledons</taxon>
        <taxon>Gunneridae</taxon>
        <taxon>Pentapetalae</taxon>
        <taxon>rosids</taxon>
        <taxon>fabids</taxon>
        <taxon>Malpighiales</taxon>
        <taxon>Salicaceae</taxon>
        <taxon>Saliceae</taxon>
        <taxon>Populus</taxon>
    </lineage>
</organism>
<dbReference type="AlphaFoldDB" id="A0A3N7F3Y6"/>
<reference evidence="1 2" key="1">
    <citation type="journal article" date="2006" name="Science">
        <title>The genome of black cottonwood, Populus trichocarpa (Torr. &amp; Gray).</title>
        <authorList>
            <person name="Tuskan G.A."/>
            <person name="Difazio S."/>
            <person name="Jansson S."/>
            <person name="Bohlmann J."/>
            <person name="Grigoriev I."/>
            <person name="Hellsten U."/>
            <person name="Putnam N."/>
            <person name="Ralph S."/>
            <person name="Rombauts S."/>
            <person name="Salamov A."/>
            <person name="Schein J."/>
            <person name="Sterck L."/>
            <person name="Aerts A."/>
            <person name="Bhalerao R.R."/>
            <person name="Bhalerao R.P."/>
            <person name="Blaudez D."/>
            <person name="Boerjan W."/>
            <person name="Brun A."/>
            <person name="Brunner A."/>
            <person name="Busov V."/>
            <person name="Campbell M."/>
            <person name="Carlson J."/>
            <person name="Chalot M."/>
            <person name="Chapman J."/>
            <person name="Chen G.L."/>
            <person name="Cooper D."/>
            <person name="Coutinho P.M."/>
            <person name="Couturier J."/>
            <person name="Covert S."/>
            <person name="Cronk Q."/>
            <person name="Cunningham R."/>
            <person name="Davis J."/>
            <person name="Degroeve S."/>
            <person name="Dejardin A."/>
            <person name="Depamphilis C."/>
            <person name="Detter J."/>
            <person name="Dirks B."/>
            <person name="Dubchak I."/>
            <person name="Duplessis S."/>
            <person name="Ehlting J."/>
            <person name="Ellis B."/>
            <person name="Gendler K."/>
            <person name="Goodstein D."/>
            <person name="Gribskov M."/>
            <person name="Grimwood J."/>
            <person name="Groover A."/>
            <person name="Gunter L."/>
            <person name="Hamberger B."/>
            <person name="Heinze B."/>
            <person name="Helariutta Y."/>
            <person name="Henrissat B."/>
            <person name="Holligan D."/>
            <person name="Holt R."/>
            <person name="Huang W."/>
            <person name="Islam-Faridi N."/>
            <person name="Jones S."/>
            <person name="Jones-Rhoades M."/>
            <person name="Jorgensen R."/>
            <person name="Joshi C."/>
            <person name="Kangasjarvi J."/>
            <person name="Karlsson J."/>
            <person name="Kelleher C."/>
            <person name="Kirkpatrick R."/>
            <person name="Kirst M."/>
            <person name="Kohler A."/>
            <person name="Kalluri U."/>
            <person name="Larimer F."/>
            <person name="Leebens-Mack J."/>
            <person name="Leple J.C."/>
            <person name="Locascio P."/>
            <person name="Lou Y."/>
            <person name="Lucas S."/>
            <person name="Martin F."/>
            <person name="Montanini B."/>
            <person name="Napoli C."/>
            <person name="Nelson D.R."/>
            <person name="Nelson C."/>
            <person name="Nieminen K."/>
            <person name="Nilsson O."/>
            <person name="Pereda V."/>
            <person name="Peter G."/>
            <person name="Philippe R."/>
            <person name="Pilate G."/>
            <person name="Poliakov A."/>
            <person name="Razumovskaya J."/>
            <person name="Richardson P."/>
            <person name="Rinaldi C."/>
            <person name="Ritland K."/>
            <person name="Rouze P."/>
            <person name="Ryaboy D."/>
            <person name="Schmutz J."/>
            <person name="Schrader J."/>
            <person name="Segerman B."/>
            <person name="Shin H."/>
            <person name="Siddiqui A."/>
            <person name="Sterky F."/>
            <person name="Terry A."/>
            <person name="Tsai C.J."/>
            <person name="Uberbacher E."/>
            <person name="Unneberg P."/>
            <person name="Vahala J."/>
            <person name="Wall K."/>
            <person name="Wessler S."/>
            <person name="Yang G."/>
            <person name="Yin T."/>
            <person name="Douglas C."/>
            <person name="Marra M."/>
            <person name="Sandberg G."/>
            <person name="Van de Peer Y."/>
            <person name="Rokhsar D."/>
        </authorList>
    </citation>
    <scope>NUCLEOTIDE SEQUENCE [LARGE SCALE GENOMIC DNA]</scope>
    <source>
        <strain evidence="2">cv. Nisqually</strain>
    </source>
</reference>
<keyword evidence="2" id="KW-1185">Reference proteome</keyword>
<dbReference type="EMBL" id="CM009295">
    <property type="protein sequence ID" value="RQO91619.1"/>
    <property type="molecule type" value="Genomic_DNA"/>
</dbReference>
<gene>
    <name evidence="1" type="ORF">POPTR_006G123850</name>
</gene>
<dbReference type="Proteomes" id="UP000006729">
    <property type="component" value="Chromosome 6"/>
</dbReference>
<dbReference type="InParanoid" id="A0A3N7F3Y6"/>
<protein>
    <submittedName>
        <fullName evidence="1">Uncharacterized protein</fullName>
    </submittedName>
</protein>
<proteinExistence type="predicted"/>